<dbReference type="AlphaFoldDB" id="A0AA86J811"/>
<protein>
    <submittedName>
        <fullName evidence="1">Uncharacterized protein</fullName>
    </submittedName>
</protein>
<reference evidence="1" key="1">
    <citation type="submission" date="2021-04" db="EMBL/GenBank/DDBJ databases">
        <title>Difference and commonality of drug resistance evolution in various bacteria. and drug sensitivity profiles.</title>
        <authorList>
            <person name="Maeda T."/>
            <person name="Shibai A."/>
            <person name="Kawada K."/>
            <person name="Kotani H."/>
            <person name="Tarusawa Y."/>
            <person name="Tanabe K."/>
            <person name="Furusawa C."/>
        </authorList>
    </citation>
    <scope>NUCLEOTIDE SEQUENCE</scope>
    <source>
        <strain evidence="1">JCM 8580</strain>
    </source>
</reference>
<accession>A0AA86J811</accession>
<organism evidence="1 2">
    <name type="scientific">Enterobacter kobei</name>
    <dbReference type="NCBI Taxonomy" id="208224"/>
    <lineage>
        <taxon>Bacteria</taxon>
        <taxon>Pseudomonadati</taxon>
        <taxon>Pseudomonadota</taxon>
        <taxon>Gammaproteobacteria</taxon>
        <taxon>Enterobacterales</taxon>
        <taxon>Enterobacteriaceae</taxon>
        <taxon>Enterobacter</taxon>
        <taxon>Enterobacter cloacae complex</taxon>
    </lineage>
</organism>
<name>A0AA86J811_9ENTR</name>
<evidence type="ECO:0000313" key="1">
    <source>
        <dbReference type="EMBL" id="BCU55119.1"/>
    </source>
</evidence>
<gene>
    <name evidence="1" type="ORF">ENKO_17130</name>
</gene>
<evidence type="ECO:0000313" key="2">
    <source>
        <dbReference type="Proteomes" id="UP000682928"/>
    </source>
</evidence>
<dbReference type="Proteomes" id="UP000682928">
    <property type="component" value="Chromosome"/>
</dbReference>
<dbReference type="EMBL" id="AP024590">
    <property type="protein sequence ID" value="BCU55119.1"/>
    <property type="molecule type" value="Genomic_DNA"/>
</dbReference>
<sequence length="59" mass="6759">MYISQLAPRNSILTVKSAINIPYLTVETPVYGIPWLWKVKELTRRAWLNIPALIHVKAA</sequence>
<proteinExistence type="predicted"/>